<keyword evidence="3" id="KW-0255">Endonuclease</keyword>
<gene>
    <name evidence="3" type="ORF">Vlu01_04240</name>
</gene>
<reference evidence="3 4" key="1">
    <citation type="submission" date="2021-01" db="EMBL/GenBank/DDBJ databases">
        <title>Whole genome shotgun sequence of Verrucosispora lutea NBRC 106530.</title>
        <authorList>
            <person name="Komaki H."/>
            <person name="Tamura T."/>
        </authorList>
    </citation>
    <scope>NUCLEOTIDE SEQUENCE [LARGE SCALE GENOMIC DNA]</scope>
    <source>
        <strain evidence="3 4">NBRC 106530</strain>
    </source>
</reference>
<dbReference type="InterPro" id="IPR052906">
    <property type="entry name" value="Type_IV_Methyl-Rstrct_Enzyme"/>
</dbReference>
<evidence type="ECO:0000313" key="3">
    <source>
        <dbReference type="EMBL" id="GIJ19800.1"/>
    </source>
</evidence>
<feature type="domain" description="Restriction endonuclease type IV Mrr" evidence="2">
    <location>
        <begin position="416"/>
        <end position="528"/>
    </location>
</feature>
<keyword evidence="1" id="KW-0175">Coiled coil</keyword>
<dbReference type="PANTHER" id="PTHR30015:SF7">
    <property type="entry name" value="TYPE IV METHYL-DIRECTED RESTRICTION ENZYME ECOKMRR"/>
    <property type="match status" value="1"/>
</dbReference>
<dbReference type="InterPro" id="IPR007560">
    <property type="entry name" value="Restrct_endonuc_IV_Mrr"/>
</dbReference>
<proteinExistence type="predicted"/>
<evidence type="ECO:0000256" key="1">
    <source>
        <dbReference type="SAM" id="Coils"/>
    </source>
</evidence>
<dbReference type="InterPro" id="IPR011856">
    <property type="entry name" value="tRNA_endonuc-like_dom_sf"/>
</dbReference>
<evidence type="ECO:0000259" key="2">
    <source>
        <dbReference type="Pfam" id="PF04471"/>
    </source>
</evidence>
<comment type="caution">
    <text evidence="3">The sequence shown here is derived from an EMBL/GenBank/DDBJ whole genome shotgun (WGS) entry which is preliminary data.</text>
</comment>
<keyword evidence="3" id="KW-0378">Hydrolase</keyword>
<accession>A0ABQ4IPF0</accession>
<dbReference type="PANTHER" id="PTHR30015">
    <property type="entry name" value="MRR RESTRICTION SYSTEM PROTEIN"/>
    <property type="match status" value="1"/>
</dbReference>
<evidence type="ECO:0000313" key="4">
    <source>
        <dbReference type="Proteomes" id="UP000643165"/>
    </source>
</evidence>
<protein>
    <submittedName>
        <fullName evidence="3">Restriction endonuclease</fullName>
    </submittedName>
</protein>
<keyword evidence="3" id="KW-0540">Nuclease</keyword>
<sequence length="544" mass="60562">MRLRTFLPLRTDVGILKEMQRAHARQVRAQRQAQAAAYRHHQQLLREAERAKKAAQRVAAANERERKRLYAEARAAEVAAMNSDLQLRLDALDDLLAATLEVDDHIDFSRLKKSVTHQPFKPGKLGVPLPSPDWRRFEPSPPGGLAKMFGGEARYQQRLSVAQHAFTQAQAEHATAEAGRQRKLASMHQAYQRRCAKADADAAAHNAEIDQFAAAFTAGEPAVVVEYFSMVLGNSVYPDDFPQQYRLAYVPESRQLVVEYHLPTLDVVPPVREYRYVKVRDEITSAARPAKEIKERYANLVAQLTLRTVHELFEADRSGLVDTIVFNGIVDTTDPRTGASVQPCLVTLRTTREVFGGLNLGMVDPNSCLQHLNASVSKRPAELAPVRPVLEFDMVDKRFVDEVDVLADLDQRPNLLKLSPTEFESLIQNLFAKMGLDTKQTRPSRDGGVDCVAFDPRPIFGGKVVIQAKRYRNTVDVSSVRDLFGTVQNEGASKGILVTTSGYGPASYEFASGKPLELIDGSNLIYLLAEHAEVKARIDPSELD</sequence>
<organism evidence="3 4">
    <name type="scientific">Micromonospora lutea</name>
    <dbReference type="NCBI Taxonomy" id="419825"/>
    <lineage>
        <taxon>Bacteria</taxon>
        <taxon>Bacillati</taxon>
        <taxon>Actinomycetota</taxon>
        <taxon>Actinomycetes</taxon>
        <taxon>Micromonosporales</taxon>
        <taxon>Micromonosporaceae</taxon>
        <taxon>Micromonospora</taxon>
    </lineage>
</organism>
<name>A0ABQ4IPF0_9ACTN</name>
<dbReference type="Pfam" id="PF04471">
    <property type="entry name" value="Mrr_cat"/>
    <property type="match status" value="1"/>
</dbReference>
<keyword evidence="4" id="KW-1185">Reference proteome</keyword>
<dbReference type="SUPFAM" id="SSF52980">
    <property type="entry name" value="Restriction endonuclease-like"/>
    <property type="match status" value="1"/>
</dbReference>
<dbReference type="EMBL" id="BOPB01000002">
    <property type="protein sequence ID" value="GIJ19800.1"/>
    <property type="molecule type" value="Genomic_DNA"/>
</dbReference>
<dbReference type="GO" id="GO:0004519">
    <property type="term" value="F:endonuclease activity"/>
    <property type="evidence" value="ECO:0007669"/>
    <property type="project" value="UniProtKB-KW"/>
</dbReference>
<dbReference type="InterPro" id="IPR011335">
    <property type="entry name" value="Restrct_endonuc-II-like"/>
</dbReference>
<feature type="coiled-coil region" evidence="1">
    <location>
        <begin position="38"/>
        <end position="68"/>
    </location>
</feature>
<dbReference type="Proteomes" id="UP000643165">
    <property type="component" value="Unassembled WGS sequence"/>
</dbReference>
<dbReference type="Gene3D" id="3.40.1350.10">
    <property type="match status" value="1"/>
</dbReference>